<evidence type="ECO:0000313" key="4">
    <source>
        <dbReference type="Proteomes" id="UP000317770"/>
    </source>
</evidence>
<evidence type="ECO:0000259" key="2">
    <source>
        <dbReference type="PROSITE" id="PS50937"/>
    </source>
</evidence>
<keyword evidence="1" id="KW-0238">DNA-binding</keyword>
<dbReference type="SMART" id="SM00422">
    <property type="entry name" value="HTH_MERR"/>
    <property type="match status" value="1"/>
</dbReference>
<feature type="domain" description="HTH merR-type" evidence="2">
    <location>
        <begin position="7"/>
        <end position="75"/>
    </location>
</feature>
<dbReference type="GO" id="GO:0003677">
    <property type="term" value="F:DNA binding"/>
    <property type="evidence" value="ECO:0007669"/>
    <property type="project" value="UniProtKB-KW"/>
</dbReference>
<dbReference type="InterPro" id="IPR000551">
    <property type="entry name" value="MerR-type_HTH_dom"/>
</dbReference>
<accession>A0A8B5Y3G1</accession>
<organism evidence="3 4">
    <name type="scientific">Peribacillus simplex</name>
    <dbReference type="NCBI Taxonomy" id="1478"/>
    <lineage>
        <taxon>Bacteria</taxon>
        <taxon>Bacillati</taxon>
        <taxon>Bacillota</taxon>
        <taxon>Bacilli</taxon>
        <taxon>Bacillales</taxon>
        <taxon>Bacillaceae</taxon>
        <taxon>Peribacillus</taxon>
    </lineage>
</organism>
<dbReference type="PROSITE" id="PS50937">
    <property type="entry name" value="HTH_MERR_2"/>
    <property type="match status" value="1"/>
</dbReference>
<dbReference type="InterPro" id="IPR047057">
    <property type="entry name" value="MerR_fam"/>
</dbReference>
<comment type="caution">
    <text evidence="3">The sequence shown here is derived from an EMBL/GenBank/DDBJ whole genome shotgun (WGS) entry which is preliminary data.</text>
</comment>
<dbReference type="SUPFAM" id="SSF46955">
    <property type="entry name" value="Putative DNA-binding domain"/>
    <property type="match status" value="1"/>
</dbReference>
<sequence>MTIWVNIYRIGQLAELANVSRRTIDYYTQLGMLNYEKTGSRYRYYTEDALNRLQMINRYKEQNMPLTEIKERLLVWSEATVDSEQVLLMVDKISTDLKGLENELLELKPLLEQLDEQQLTYAAQQLSVRGSSLLSIIAMLT</sequence>
<proteinExistence type="predicted"/>
<dbReference type="Pfam" id="PF13411">
    <property type="entry name" value="MerR_1"/>
    <property type="match status" value="1"/>
</dbReference>
<reference evidence="3 4" key="1">
    <citation type="submission" date="2019-07" db="EMBL/GenBank/DDBJ databases">
        <title>Genome assembly of Bacillus simplex strain GGC-P6A.</title>
        <authorList>
            <person name="Jennings M.E."/>
            <person name="Barton H.A."/>
        </authorList>
    </citation>
    <scope>NUCLEOTIDE SEQUENCE [LARGE SCALE GENOMIC DNA]</scope>
    <source>
        <strain evidence="3 4">GGC-P6A</strain>
    </source>
</reference>
<gene>
    <name evidence="3" type="ORF">FQP34_06915</name>
</gene>
<dbReference type="PRINTS" id="PR00040">
    <property type="entry name" value="HTHMERR"/>
</dbReference>
<dbReference type="Proteomes" id="UP000317770">
    <property type="component" value="Unassembled WGS sequence"/>
</dbReference>
<evidence type="ECO:0000256" key="1">
    <source>
        <dbReference type="ARBA" id="ARBA00023125"/>
    </source>
</evidence>
<dbReference type="Gene3D" id="1.10.1660.10">
    <property type="match status" value="1"/>
</dbReference>
<dbReference type="AlphaFoldDB" id="A0A8B5Y3G1"/>
<protein>
    <submittedName>
        <fullName evidence="3">MerR family transcriptional regulator</fullName>
    </submittedName>
</protein>
<name>A0A8B5Y3G1_9BACI</name>
<dbReference type="PANTHER" id="PTHR30204:SF95">
    <property type="entry name" value="HTH-TYPE TRANSCRIPTIONAL REGULATOR CUER"/>
    <property type="match status" value="1"/>
</dbReference>
<evidence type="ECO:0000313" key="3">
    <source>
        <dbReference type="EMBL" id="TVX83284.1"/>
    </source>
</evidence>
<dbReference type="InterPro" id="IPR009061">
    <property type="entry name" value="DNA-bd_dom_put_sf"/>
</dbReference>
<dbReference type="PANTHER" id="PTHR30204">
    <property type="entry name" value="REDOX-CYCLING DRUG-SENSING TRANSCRIPTIONAL ACTIVATOR SOXR"/>
    <property type="match status" value="1"/>
</dbReference>
<dbReference type="GO" id="GO:0003700">
    <property type="term" value="F:DNA-binding transcription factor activity"/>
    <property type="evidence" value="ECO:0007669"/>
    <property type="project" value="InterPro"/>
</dbReference>
<dbReference type="EMBL" id="VNKI01000002">
    <property type="protein sequence ID" value="TVX83284.1"/>
    <property type="molecule type" value="Genomic_DNA"/>
</dbReference>